<comment type="caution">
    <text evidence="2">The sequence shown here is derived from an EMBL/GenBank/DDBJ whole genome shotgun (WGS) entry which is preliminary data.</text>
</comment>
<dbReference type="EMBL" id="LUGG01000001">
    <property type="protein sequence ID" value="OBZ78708.1"/>
    <property type="molecule type" value="Genomic_DNA"/>
</dbReference>
<organism evidence="2 3">
    <name type="scientific">Grifola frondosa</name>
    <name type="common">Maitake</name>
    <name type="synonym">Polyporus frondosus</name>
    <dbReference type="NCBI Taxonomy" id="5627"/>
    <lineage>
        <taxon>Eukaryota</taxon>
        <taxon>Fungi</taxon>
        <taxon>Dikarya</taxon>
        <taxon>Basidiomycota</taxon>
        <taxon>Agaricomycotina</taxon>
        <taxon>Agaricomycetes</taxon>
        <taxon>Polyporales</taxon>
        <taxon>Grifolaceae</taxon>
        <taxon>Grifola</taxon>
    </lineage>
</organism>
<protein>
    <submittedName>
        <fullName evidence="2">Uncharacterized protein</fullName>
    </submittedName>
</protein>
<feature type="region of interest" description="Disordered" evidence="1">
    <location>
        <begin position="316"/>
        <end position="381"/>
    </location>
</feature>
<proteinExistence type="predicted"/>
<feature type="compositionally biased region" description="Basic and acidic residues" evidence="1">
    <location>
        <begin position="329"/>
        <end position="375"/>
    </location>
</feature>
<evidence type="ECO:0000256" key="1">
    <source>
        <dbReference type="SAM" id="MobiDB-lite"/>
    </source>
</evidence>
<dbReference type="Proteomes" id="UP000092993">
    <property type="component" value="Unassembled WGS sequence"/>
</dbReference>
<reference evidence="2 3" key="1">
    <citation type="submission" date="2016-03" db="EMBL/GenBank/DDBJ databases">
        <title>Whole genome sequencing of Grifola frondosa 9006-11.</title>
        <authorList>
            <person name="Min B."/>
            <person name="Park H."/>
            <person name="Kim J.-G."/>
            <person name="Cho H."/>
            <person name="Oh Y.-L."/>
            <person name="Kong W.-S."/>
            <person name="Choi I.-G."/>
        </authorList>
    </citation>
    <scope>NUCLEOTIDE SEQUENCE [LARGE SCALE GENOMIC DNA]</scope>
    <source>
        <strain evidence="2 3">9006-11</strain>
    </source>
</reference>
<accession>A0A1C7MPD7</accession>
<name>A0A1C7MPD7_GRIFR</name>
<dbReference type="AlphaFoldDB" id="A0A1C7MPD7"/>
<gene>
    <name evidence="2" type="ORF">A0H81_00067</name>
</gene>
<evidence type="ECO:0000313" key="3">
    <source>
        <dbReference type="Proteomes" id="UP000092993"/>
    </source>
</evidence>
<feature type="compositionally biased region" description="Acidic residues" evidence="1">
    <location>
        <begin position="317"/>
        <end position="328"/>
    </location>
</feature>
<keyword evidence="3" id="KW-1185">Reference proteome</keyword>
<sequence>MFWKLVGVAKGGYDTLAKIKPPSPGVLFMMNKATGSTRWYPNLLKHVDNPDNIRFIEAITKQIEDNDLARIVEHKEPLVPDESCDCVTVLEPLAKGYLASVSTHVKNLLTEEGRVKLTNKTASARRRVRRRVKTVHRRQAAAKFNELFEIPPLASQLSWTQISRRLALEGALMVRGRAWHRKLYVQILWHLDRIAELFPVTNATKCEEDTIQFMASSDGSDIEEPAKKKRKINSRTVIKKTFQASTKHDNLRGPNSVKPQRILPYVSMVKPTWMRAEKASGLVMRADEPWMASLGQKLNKSTLLTSCQDNLLSELPADTDYDADDEHVDEERASEEHAGEERAGEEHAGEERAGEERAEEHAEGAGEHAGEEHAGGENNVA</sequence>
<evidence type="ECO:0000313" key="2">
    <source>
        <dbReference type="EMBL" id="OBZ78708.1"/>
    </source>
</evidence>